<reference evidence="6 7" key="1">
    <citation type="submission" date="2020-10" db="EMBL/GenBank/DDBJ databases">
        <title>The Coptis chinensis genome and diversification of protoberbering-type alkaloids.</title>
        <authorList>
            <person name="Wang B."/>
            <person name="Shu S."/>
            <person name="Song C."/>
            <person name="Liu Y."/>
        </authorList>
    </citation>
    <scope>NUCLEOTIDE SEQUENCE [LARGE SCALE GENOMIC DNA]</scope>
    <source>
        <strain evidence="6">HL-2020</strain>
        <tissue evidence="6">Leaf</tissue>
    </source>
</reference>
<dbReference type="SMART" id="SM00184">
    <property type="entry name" value="RING"/>
    <property type="match status" value="1"/>
</dbReference>
<dbReference type="InterPro" id="IPR001841">
    <property type="entry name" value="Znf_RING"/>
</dbReference>
<evidence type="ECO:0000256" key="4">
    <source>
        <dbReference type="PROSITE-ProRule" id="PRU00175"/>
    </source>
</evidence>
<dbReference type="GO" id="GO:0008270">
    <property type="term" value="F:zinc ion binding"/>
    <property type="evidence" value="ECO:0007669"/>
    <property type="project" value="UniProtKB-KW"/>
</dbReference>
<dbReference type="OrthoDB" id="8062037at2759"/>
<comment type="caution">
    <text evidence="6">The sequence shown here is derived from an EMBL/GenBank/DDBJ whole genome shotgun (WGS) entry which is preliminary data.</text>
</comment>
<keyword evidence="3" id="KW-0862">Zinc</keyword>
<evidence type="ECO:0000256" key="2">
    <source>
        <dbReference type="ARBA" id="ARBA00022771"/>
    </source>
</evidence>
<protein>
    <recommendedName>
        <fullName evidence="5">RING-type domain-containing protein</fullName>
    </recommendedName>
</protein>
<keyword evidence="2 4" id="KW-0863">Zinc-finger</keyword>
<evidence type="ECO:0000256" key="1">
    <source>
        <dbReference type="ARBA" id="ARBA00022723"/>
    </source>
</evidence>
<dbReference type="PANTHER" id="PTHR45969">
    <property type="entry name" value="RING ZINC FINGER PROTEIN-RELATED"/>
    <property type="match status" value="1"/>
</dbReference>
<dbReference type="AlphaFoldDB" id="A0A835H467"/>
<dbReference type="InterPro" id="IPR013083">
    <property type="entry name" value="Znf_RING/FYVE/PHD"/>
</dbReference>
<dbReference type="PROSITE" id="PS50089">
    <property type="entry name" value="ZF_RING_2"/>
    <property type="match status" value="1"/>
</dbReference>
<dbReference type="GO" id="GO:0016567">
    <property type="term" value="P:protein ubiquitination"/>
    <property type="evidence" value="ECO:0007669"/>
    <property type="project" value="TreeGrafter"/>
</dbReference>
<evidence type="ECO:0000313" key="7">
    <source>
        <dbReference type="Proteomes" id="UP000631114"/>
    </source>
</evidence>
<name>A0A835H467_9MAGN</name>
<evidence type="ECO:0000259" key="5">
    <source>
        <dbReference type="PROSITE" id="PS50089"/>
    </source>
</evidence>
<proteinExistence type="predicted"/>
<dbReference type="EMBL" id="JADFTS010000008">
    <property type="protein sequence ID" value="KAF9591859.1"/>
    <property type="molecule type" value="Genomic_DNA"/>
</dbReference>
<dbReference type="Gene3D" id="3.30.40.10">
    <property type="entry name" value="Zinc/RING finger domain, C3HC4 (zinc finger)"/>
    <property type="match status" value="1"/>
</dbReference>
<dbReference type="Pfam" id="PF13639">
    <property type="entry name" value="zf-RING_2"/>
    <property type="match status" value="1"/>
</dbReference>
<dbReference type="Proteomes" id="UP000631114">
    <property type="component" value="Unassembled WGS sequence"/>
</dbReference>
<evidence type="ECO:0000256" key="3">
    <source>
        <dbReference type="ARBA" id="ARBA00022833"/>
    </source>
</evidence>
<gene>
    <name evidence="6" type="ORF">IFM89_008905</name>
</gene>
<sequence>MGFSRFYSLGDAVATEGLFSAMSSGLARLIMVSEQSNNMSGVFCYKSEDRVAESTYSDNCVVCLCRLKDGEQVRSLACRHVFHKTCLDGWVFDHLNVTCPLCRSPLVSEERFKVAQRQVAGDLVTWFSMR</sequence>
<evidence type="ECO:0000313" key="6">
    <source>
        <dbReference type="EMBL" id="KAF9591859.1"/>
    </source>
</evidence>
<dbReference type="SUPFAM" id="SSF57850">
    <property type="entry name" value="RING/U-box"/>
    <property type="match status" value="1"/>
</dbReference>
<keyword evidence="1" id="KW-0479">Metal-binding</keyword>
<accession>A0A835H467</accession>
<dbReference type="PANTHER" id="PTHR45969:SF5">
    <property type="entry name" value="E3 UBIQUITIN-PROTEIN LIGASE RHA2A"/>
    <property type="match status" value="1"/>
</dbReference>
<organism evidence="6 7">
    <name type="scientific">Coptis chinensis</name>
    <dbReference type="NCBI Taxonomy" id="261450"/>
    <lineage>
        <taxon>Eukaryota</taxon>
        <taxon>Viridiplantae</taxon>
        <taxon>Streptophyta</taxon>
        <taxon>Embryophyta</taxon>
        <taxon>Tracheophyta</taxon>
        <taxon>Spermatophyta</taxon>
        <taxon>Magnoliopsida</taxon>
        <taxon>Ranunculales</taxon>
        <taxon>Ranunculaceae</taxon>
        <taxon>Coptidoideae</taxon>
        <taxon>Coptis</taxon>
    </lineage>
</organism>
<feature type="domain" description="RING-type" evidence="5">
    <location>
        <begin position="60"/>
        <end position="103"/>
    </location>
</feature>
<dbReference type="GO" id="GO:0061630">
    <property type="term" value="F:ubiquitin protein ligase activity"/>
    <property type="evidence" value="ECO:0007669"/>
    <property type="project" value="TreeGrafter"/>
</dbReference>
<keyword evidence="7" id="KW-1185">Reference proteome</keyword>